<dbReference type="NCBIfam" id="TIGR00738">
    <property type="entry name" value="rrf2_super"/>
    <property type="match status" value="1"/>
</dbReference>
<dbReference type="PANTHER" id="PTHR33221:SF5">
    <property type="entry name" value="HTH-TYPE TRANSCRIPTIONAL REGULATOR ISCR"/>
    <property type="match status" value="1"/>
</dbReference>
<sequence>MHVTARSDYAIRAMLVIAAHDPVSVTAETLARAQKIPPSFLRGILTDLRRANLVFAQRGNEGGFTLARRAETIFVGDVLRAVGGGFTSVRGFSTADVVYFGEAVPLRAVWLDVEASIGAVVDSVSLATLLESQGAEVSRRQTA</sequence>
<proteinExistence type="predicted"/>
<evidence type="ECO:0000313" key="2">
    <source>
        <dbReference type="EMBL" id="MBB4920759.1"/>
    </source>
</evidence>
<accession>A0A7W7VSM2</accession>
<dbReference type="PANTHER" id="PTHR33221">
    <property type="entry name" value="WINGED HELIX-TURN-HELIX TRANSCRIPTIONAL REGULATOR, RRF2 FAMILY"/>
    <property type="match status" value="1"/>
</dbReference>
<keyword evidence="1" id="KW-0238">DNA-binding</keyword>
<dbReference type="SUPFAM" id="SSF46785">
    <property type="entry name" value="Winged helix' DNA-binding domain"/>
    <property type="match status" value="1"/>
</dbReference>
<evidence type="ECO:0000313" key="3">
    <source>
        <dbReference type="Proteomes" id="UP000552644"/>
    </source>
</evidence>
<dbReference type="AlphaFoldDB" id="A0A7W7VSM2"/>
<gene>
    <name evidence="2" type="ORF">FHS44_007911</name>
</gene>
<dbReference type="Proteomes" id="UP000552644">
    <property type="component" value="Unassembled WGS sequence"/>
</dbReference>
<keyword evidence="3" id="KW-1185">Reference proteome</keyword>
<dbReference type="Gene3D" id="1.10.10.10">
    <property type="entry name" value="Winged helix-like DNA-binding domain superfamily/Winged helix DNA-binding domain"/>
    <property type="match status" value="1"/>
</dbReference>
<dbReference type="GO" id="GO:0005829">
    <property type="term" value="C:cytosol"/>
    <property type="evidence" value="ECO:0007669"/>
    <property type="project" value="TreeGrafter"/>
</dbReference>
<name>A0A7W7VSM2_9ACTN</name>
<dbReference type="GO" id="GO:0003700">
    <property type="term" value="F:DNA-binding transcription factor activity"/>
    <property type="evidence" value="ECO:0007669"/>
    <property type="project" value="TreeGrafter"/>
</dbReference>
<dbReference type="GO" id="GO:0003677">
    <property type="term" value="F:DNA binding"/>
    <property type="evidence" value="ECO:0007669"/>
    <property type="project" value="UniProtKB-KW"/>
</dbReference>
<organism evidence="2 3">
    <name type="scientific">Streptosporangium saharense</name>
    <dbReference type="NCBI Taxonomy" id="1706840"/>
    <lineage>
        <taxon>Bacteria</taxon>
        <taxon>Bacillati</taxon>
        <taxon>Actinomycetota</taxon>
        <taxon>Actinomycetes</taxon>
        <taxon>Streptosporangiales</taxon>
        <taxon>Streptosporangiaceae</taxon>
        <taxon>Streptosporangium</taxon>
    </lineage>
</organism>
<dbReference type="EMBL" id="JACHJP010000016">
    <property type="protein sequence ID" value="MBB4920759.1"/>
    <property type="molecule type" value="Genomic_DNA"/>
</dbReference>
<protein>
    <submittedName>
        <fullName evidence="2">Rrf2 family protein</fullName>
    </submittedName>
</protein>
<reference evidence="2 3" key="1">
    <citation type="submission" date="2020-08" db="EMBL/GenBank/DDBJ databases">
        <title>Genomic Encyclopedia of Type Strains, Phase III (KMG-III): the genomes of soil and plant-associated and newly described type strains.</title>
        <authorList>
            <person name="Whitman W."/>
        </authorList>
    </citation>
    <scope>NUCLEOTIDE SEQUENCE [LARGE SCALE GENOMIC DNA]</scope>
    <source>
        <strain evidence="2 3">CECT 8840</strain>
    </source>
</reference>
<dbReference type="InterPro" id="IPR036390">
    <property type="entry name" value="WH_DNA-bd_sf"/>
</dbReference>
<dbReference type="Pfam" id="PF02082">
    <property type="entry name" value="Rrf2"/>
    <property type="match status" value="1"/>
</dbReference>
<evidence type="ECO:0000256" key="1">
    <source>
        <dbReference type="ARBA" id="ARBA00023125"/>
    </source>
</evidence>
<dbReference type="PROSITE" id="PS51197">
    <property type="entry name" value="HTH_RRF2_2"/>
    <property type="match status" value="1"/>
</dbReference>
<dbReference type="InterPro" id="IPR036388">
    <property type="entry name" value="WH-like_DNA-bd_sf"/>
</dbReference>
<dbReference type="InterPro" id="IPR000944">
    <property type="entry name" value="Tscrpt_reg_Rrf2"/>
</dbReference>
<dbReference type="RefSeq" id="WP_184725360.1">
    <property type="nucleotide sequence ID" value="NZ_JACHJP010000016.1"/>
</dbReference>
<comment type="caution">
    <text evidence="2">The sequence shown here is derived from an EMBL/GenBank/DDBJ whole genome shotgun (WGS) entry which is preliminary data.</text>
</comment>